<dbReference type="CDD" id="cd01894">
    <property type="entry name" value="EngA1"/>
    <property type="match status" value="1"/>
</dbReference>
<dbReference type="PIRSF" id="PIRSF006485">
    <property type="entry name" value="GTP-binding_EngA"/>
    <property type="match status" value="1"/>
</dbReference>
<feature type="binding site" evidence="8">
    <location>
        <begin position="202"/>
        <end position="209"/>
    </location>
    <ligand>
        <name>GTP</name>
        <dbReference type="ChEBI" id="CHEBI:37565"/>
        <label>2</label>
    </ligand>
</feature>
<evidence type="ECO:0000256" key="3">
    <source>
        <dbReference type="ARBA" id="ARBA00022517"/>
    </source>
</evidence>
<organism evidence="12 13">
    <name type="scientific">Defluviicoccus vanus</name>
    <dbReference type="NCBI Taxonomy" id="111831"/>
    <lineage>
        <taxon>Bacteria</taxon>
        <taxon>Pseudomonadati</taxon>
        <taxon>Pseudomonadota</taxon>
        <taxon>Alphaproteobacteria</taxon>
        <taxon>Rhodospirillales</taxon>
        <taxon>Rhodospirillaceae</taxon>
        <taxon>Defluviicoccus</taxon>
    </lineage>
</organism>
<keyword evidence="3 8" id="KW-0690">Ribosome biogenesis</keyword>
<dbReference type="RefSeq" id="WP_190260444.1">
    <property type="nucleotide sequence ID" value="NZ_CP053923.1"/>
</dbReference>
<dbReference type="InterPro" id="IPR005225">
    <property type="entry name" value="Small_GTP-bd"/>
</dbReference>
<evidence type="ECO:0000256" key="4">
    <source>
        <dbReference type="ARBA" id="ARBA00022737"/>
    </source>
</evidence>
<dbReference type="NCBIfam" id="TIGR00231">
    <property type="entry name" value="small_GTP"/>
    <property type="match status" value="2"/>
</dbReference>
<protein>
    <recommendedName>
        <fullName evidence="2 8">GTPase Der</fullName>
    </recommendedName>
    <alternativeName>
        <fullName evidence="7 8">GTP-binding protein EngA</fullName>
    </alternativeName>
</protein>
<keyword evidence="13" id="KW-1185">Reference proteome</keyword>
<feature type="binding site" evidence="8">
    <location>
        <begin position="314"/>
        <end position="317"/>
    </location>
    <ligand>
        <name>GTP</name>
        <dbReference type="ChEBI" id="CHEBI:37565"/>
        <label>2</label>
    </ligand>
</feature>
<reference evidence="12 13" key="1">
    <citation type="submission" date="2020-05" db="EMBL/GenBank/DDBJ databases">
        <title>Complete closed genome sequence of Defluviicoccus vanus.</title>
        <authorList>
            <person name="Bessarab I."/>
            <person name="Arumugam K."/>
            <person name="Maszenan A.M."/>
            <person name="Seviour R.J."/>
            <person name="Williams R.B."/>
        </authorList>
    </citation>
    <scope>NUCLEOTIDE SEQUENCE [LARGE SCALE GENOMIC DNA]</scope>
    <source>
        <strain evidence="12 13">Ben 114</strain>
    </source>
</reference>
<keyword evidence="4 10" id="KW-0677">Repeat</keyword>
<gene>
    <name evidence="8 12" type="primary">der</name>
    <name evidence="12" type="ORF">HQ394_12105</name>
</gene>
<comment type="subunit">
    <text evidence="8">Associates with the 50S ribosomal subunit.</text>
</comment>
<dbReference type="Pfam" id="PF14714">
    <property type="entry name" value="KH_dom-like"/>
    <property type="match status" value="1"/>
</dbReference>
<dbReference type="InterPro" id="IPR015946">
    <property type="entry name" value="KH_dom-like_a/b"/>
</dbReference>
<evidence type="ECO:0000259" key="11">
    <source>
        <dbReference type="PROSITE" id="PS51712"/>
    </source>
</evidence>
<dbReference type="HAMAP" id="MF_00195">
    <property type="entry name" value="GTPase_Der"/>
    <property type="match status" value="1"/>
</dbReference>
<evidence type="ECO:0000256" key="1">
    <source>
        <dbReference type="ARBA" id="ARBA00008279"/>
    </source>
</evidence>
<dbReference type="Gene3D" id="3.40.50.300">
    <property type="entry name" value="P-loop containing nucleotide triphosphate hydrolases"/>
    <property type="match status" value="2"/>
</dbReference>
<evidence type="ECO:0000256" key="9">
    <source>
        <dbReference type="PROSITE-ProRule" id="PRU01049"/>
    </source>
</evidence>
<dbReference type="InterPro" id="IPR027417">
    <property type="entry name" value="P-loop_NTPase"/>
</dbReference>
<accession>A0A7H1N2J7</accession>
<evidence type="ECO:0000256" key="2">
    <source>
        <dbReference type="ARBA" id="ARBA00020953"/>
    </source>
</evidence>
<dbReference type="AlphaFoldDB" id="A0A7H1N2J7"/>
<feature type="binding site" evidence="8">
    <location>
        <begin position="56"/>
        <end position="60"/>
    </location>
    <ligand>
        <name>GTP</name>
        <dbReference type="ChEBI" id="CHEBI:37565"/>
        <label>1</label>
    </ligand>
</feature>
<dbReference type="PROSITE" id="PS51712">
    <property type="entry name" value="G_ENGA"/>
    <property type="match status" value="2"/>
</dbReference>
<keyword evidence="6 8" id="KW-0342">GTP-binding</keyword>
<evidence type="ECO:0000256" key="10">
    <source>
        <dbReference type="RuleBase" id="RU004481"/>
    </source>
</evidence>
<dbReference type="InterPro" id="IPR032859">
    <property type="entry name" value="KH_dom-like"/>
</dbReference>
<dbReference type="GO" id="GO:0005525">
    <property type="term" value="F:GTP binding"/>
    <property type="evidence" value="ECO:0007669"/>
    <property type="project" value="UniProtKB-UniRule"/>
</dbReference>
<comment type="function">
    <text evidence="8 10">GTPase that plays an essential role in the late steps of ribosome biogenesis.</text>
</comment>
<dbReference type="Proteomes" id="UP000516369">
    <property type="component" value="Chromosome"/>
</dbReference>
<comment type="similarity">
    <text evidence="1 8 9 10">Belongs to the TRAFAC class TrmE-Era-EngA-EngB-Septin-like GTPase superfamily. EngA (Der) GTPase family.</text>
</comment>
<dbReference type="Pfam" id="PF01926">
    <property type="entry name" value="MMR_HSR1"/>
    <property type="match status" value="2"/>
</dbReference>
<evidence type="ECO:0000313" key="12">
    <source>
        <dbReference type="EMBL" id="QNT69933.1"/>
    </source>
</evidence>
<sequence>MSFTAAIIGRPNVGKSTFFNRLVGKRLAIVSDTPGVTRDRREGNARVADLEFRIVDTAGFEDARDGELASRIQQQTERAVGAADVALFLIDARAGLTPIDEVLAAVLRRSAVPVILIANKCEGRAGQPGLLEAFRLGLGEPIPFSAAHGEGMGDLYDALREIADREPVADVPADDSGSDVEGTNGVTDAGDAGAPLQLAVVGRPNVGKSTLVNRLIGDERLVTGPEAGITRDAISIDWLHDGRRLRLIDTAGLRRRARINDALEELSVQDTLRAIRFAHVVAVVVDAVQGIEKQDLTIARMIAEEGRAPLLVANKWDLVADKDAIRRHLLEQAEASLPQLRGLRLVPLSALTGRGVERLLPAAVAVYDVWNSQIATSPLNRWLAVMLERHPPPAVEGRRLRLRYVTQTRSRPPTFVLFANRPAAIPESYIRYLANGLREAFDLDGIPLRLTLRGSRNPYVDGS</sequence>
<dbReference type="PANTHER" id="PTHR43834:SF6">
    <property type="entry name" value="GTPASE DER"/>
    <property type="match status" value="1"/>
</dbReference>
<dbReference type="Gene3D" id="3.30.300.20">
    <property type="match status" value="1"/>
</dbReference>
<evidence type="ECO:0000256" key="6">
    <source>
        <dbReference type="ARBA" id="ARBA00023134"/>
    </source>
</evidence>
<keyword evidence="5 8" id="KW-0547">Nucleotide-binding</keyword>
<dbReference type="InterPro" id="IPR016484">
    <property type="entry name" value="GTPase_Der"/>
</dbReference>
<dbReference type="KEGG" id="dvn:HQ394_12105"/>
<evidence type="ECO:0000256" key="5">
    <source>
        <dbReference type="ARBA" id="ARBA00022741"/>
    </source>
</evidence>
<evidence type="ECO:0000256" key="7">
    <source>
        <dbReference type="ARBA" id="ARBA00032345"/>
    </source>
</evidence>
<feature type="binding site" evidence="8">
    <location>
        <begin position="9"/>
        <end position="16"/>
    </location>
    <ligand>
        <name>GTP</name>
        <dbReference type="ChEBI" id="CHEBI:37565"/>
        <label>1</label>
    </ligand>
</feature>
<evidence type="ECO:0000313" key="13">
    <source>
        <dbReference type="Proteomes" id="UP000516369"/>
    </source>
</evidence>
<feature type="binding site" evidence="8">
    <location>
        <begin position="249"/>
        <end position="253"/>
    </location>
    <ligand>
        <name>GTP</name>
        <dbReference type="ChEBI" id="CHEBI:37565"/>
        <label>2</label>
    </ligand>
</feature>
<proteinExistence type="inferred from homology"/>
<dbReference type="FunFam" id="3.30.300.20:FF:000004">
    <property type="entry name" value="GTPase Der"/>
    <property type="match status" value="1"/>
</dbReference>
<dbReference type="InterPro" id="IPR031166">
    <property type="entry name" value="G_ENGA"/>
</dbReference>
<feature type="binding site" evidence="8">
    <location>
        <begin position="119"/>
        <end position="122"/>
    </location>
    <ligand>
        <name>GTP</name>
        <dbReference type="ChEBI" id="CHEBI:37565"/>
        <label>1</label>
    </ligand>
</feature>
<dbReference type="GO" id="GO:0042254">
    <property type="term" value="P:ribosome biogenesis"/>
    <property type="evidence" value="ECO:0007669"/>
    <property type="project" value="UniProtKB-KW"/>
</dbReference>
<feature type="domain" description="EngA-type G" evidence="11">
    <location>
        <begin position="196"/>
        <end position="371"/>
    </location>
</feature>
<dbReference type="CDD" id="cd01895">
    <property type="entry name" value="EngA2"/>
    <property type="match status" value="1"/>
</dbReference>
<name>A0A7H1N2J7_9PROT</name>
<dbReference type="EMBL" id="CP053923">
    <property type="protein sequence ID" value="QNT69933.1"/>
    <property type="molecule type" value="Genomic_DNA"/>
</dbReference>
<dbReference type="SUPFAM" id="SSF52540">
    <property type="entry name" value="P-loop containing nucleoside triphosphate hydrolases"/>
    <property type="match status" value="2"/>
</dbReference>
<dbReference type="NCBIfam" id="TIGR03594">
    <property type="entry name" value="GTPase_EngA"/>
    <property type="match status" value="1"/>
</dbReference>
<dbReference type="InterPro" id="IPR006073">
    <property type="entry name" value="GTP-bd"/>
</dbReference>
<evidence type="ECO:0000256" key="8">
    <source>
        <dbReference type="HAMAP-Rule" id="MF_00195"/>
    </source>
</evidence>
<dbReference type="PANTHER" id="PTHR43834">
    <property type="entry name" value="GTPASE DER"/>
    <property type="match status" value="1"/>
</dbReference>
<feature type="domain" description="EngA-type G" evidence="11">
    <location>
        <begin position="3"/>
        <end position="167"/>
    </location>
</feature>
<dbReference type="PRINTS" id="PR00326">
    <property type="entry name" value="GTP1OBG"/>
</dbReference>